<feature type="compositionally biased region" description="Basic and acidic residues" evidence="1">
    <location>
        <begin position="228"/>
        <end position="238"/>
    </location>
</feature>
<organism evidence="2 3">
    <name type="scientific">Schizopora paradoxa</name>
    <dbReference type="NCBI Taxonomy" id="27342"/>
    <lineage>
        <taxon>Eukaryota</taxon>
        <taxon>Fungi</taxon>
        <taxon>Dikarya</taxon>
        <taxon>Basidiomycota</taxon>
        <taxon>Agaricomycotina</taxon>
        <taxon>Agaricomycetes</taxon>
        <taxon>Hymenochaetales</taxon>
        <taxon>Schizoporaceae</taxon>
        <taxon>Schizopora</taxon>
    </lineage>
</organism>
<gene>
    <name evidence="2" type="ORF">SCHPADRAFT_896608</name>
</gene>
<accession>A0A0H2R015</accession>
<protein>
    <submittedName>
        <fullName evidence="2">Uncharacterized protein</fullName>
    </submittedName>
</protein>
<feature type="region of interest" description="Disordered" evidence="1">
    <location>
        <begin position="77"/>
        <end position="129"/>
    </location>
</feature>
<feature type="compositionally biased region" description="Polar residues" evidence="1">
    <location>
        <begin position="77"/>
        <end position="92"/>
    </location>
</feature>
<sequence length="733" mass="80569">MGHLRWGVSNTSRTRRSHNTEKSAWGRGYITSKVAIVKTCPSLLDACARTIVINSRGKFWTTSLQLGDKVQMPVRLGSSSECENVTDVQVQGRSARPKRPSSGRAGDESDSLVLARKPSKRRRKANGLDHKLTRMLHRANTSYATMQALASQGKRARTISNGSSSSTSYEVPRTPVDDVHDAVVSQQGRIGQGFRLIKLDPSSSEQHPQAFEDVFTDSGLPSWKKLRKGQDDSRKDVNETNANPLPSWLSSTFSKLSSNHPLRSLVEADSANSSLVENANNLATNRLEYAPTRVHIPEEESIFAFRPPSAVPQPTAHDLGTLEEHKVPDAHPFVQDDPQPFSAPGPVYQADAYSLDFSNAHVRHSTPRGPPPYVPRARPTDNHPQTPKPFSTPGPAASFTVSPPPSRTRLLRFDVPDSDMTVFDRTPASPRLRPTANFASSSTADPHILTAKPNLPELAPYPAIEEEHAFEYQDTSHFDPDFNFELVEAIQPESVHSESILTLSPTPNVRTAPCKTISPISNKENGQGDLDDWLFSAEALDAEPAWLEVQEDPQAFLDDLGDSEPETNDNSTLVMYDPGEIPMTQTPIRQTPAIQKKPRLPFNPAPGIYISPGSSTSSSSLPTKVDLGSDPFITEGDVAKAPMQSDSDGGQSHAGENGQPERRRPKFRPAIIPDDVGRRQEPKLIGKSTEVKNTTETELAKTPLKEEVEKFINLFGSEEQMSQLTNDTIESWD</sequence>
<feature type="region of interest" description="Disordered" evidence="1">
    <location>
        <begin position="225"/>
        <end position="248"/>
    </location>
</feature>
<name>A0A0H2R015_9AGAM</name>
<evidence type="ECO:0000313" key="3">
    <source>
        <dbReference type="Proteomes" id="UP000053477"/>
    </source>
</evidence>
<feature type="region of interest" description="Disordered" evidence="1">
    <location>
        <begin position="152"/>
        <end position="174"/>
    </location>
</feature>
<dbReference type="EMBL" id="KQ086383">
    <property type="protein sequence ID" value="KLO05004.1"/>
    <property type="molecule type" value="Genomic_DNA"/>
</dbReference>
<dbReference type="Proteomes" id="UP000053477">
    <property type="component" value="Unassembled WGS sequence"/>
</dbReference>
<feature type="region of interest" description="Disordered" evidence="1">
    <location>
        <begin position="1"/>
        <end position="21"/>
    </location>
</feature>
<proteinExistence type="predicted"/>
<feature type="region of interest" description="Disordered" evidence="1">
    <location>
        <begin position="591"/>
        <end position="681"/>
    </location>
</feature>
<reference evidence="2 3" key="1">
    <citation type="submission" date="2015-04" db="EMBL/GenBank/DDBJ databases">
        <title>Complete genome sequence of Schizopora paradoxa KUC8140, a cosmopolitan wood degrader in East Asia.</title>
        <authorList>
            <consortium name="DOE Joint Genome Institute"/>
            <person name="Min B."/>
            <person name="Park H."/>
            <person name="Jang Y."/>
            <person name="Kim J.-J."/>
            <person name="Kim K.H."/>
            <person name="Pangilinan J."/>
            <person name="Lipzen A."/>
            <person name="Riley R."/>
            <person name="Grigoriev I.V."/>
            <person name="Spatafora J.W."/>
            <person name="Choi I.-G."/>
        </authorList>
    </citation>
    <scope>NUCLEOTIDE SEQUENCE [LARGE SCALE GENOMIC DNA]</scope>
    <source>
        <strain evidence="2 3">KUC8140</strain>
    </source>
</reference>
<keyword evidence="3" id="KW-1185">Reference proteome</keyword>
<feature type="compositionally biased region" description="Low complexity" evidence="1">
    <location>
        <begin position="611"/>
        <end position="620"/>
    </location>
</feature>
<evidence type="ECO:0000256" key="1">
    <source>
        <dbReference type="SAM" id="MobiDB-lite"/>
    </source>
</evidence>
<feature type="region of interest" description="Disordered" evidence="1">
    <location>
        <begin position="361"/>
        <end position="442"/>
    </location>
</feature>
<evidence type="ECO:0000313" key="2">
    <source>
        <dbReference type="EMBL" id="KLO05004.1"/>
    </source>
</evidence>
<dbReference type="AlphaFoldDB" id="A0A0H2R015"/>
<dbReference type="InParanoid" id="A0A0H2R015"/>